<feature type="domain" description="IF rod" evidence="7">
    <location>
        <begin position="71"/>
        <end position="383"/>
    </location>
</feature>
<dbReference type="GO" id="GO:0031424">
    <property type="term" value="P:keratinization"/>
    <property type="evidence" value="ECO:0007669"/>
    <property type="project" value="TreeGrafter"/>
</dbReference>
<dbReference type="InParanoid" id="G3NE52"/>
<dbReference type="GO" id="GO:0005615">
    <property type="term" value="C:extracellular space"/>
    <property type="evidence" value="ECO:0007669"/>
    <property type="project" value="TreeGrafter"/>
</dbReference>
<dbReference type="GO" id="GO:0045109">
    <property type="term" value="P:intermediate filament organization"/>
    <property type="evidence" value="ECO:0007669"/>
    <property type="project" value="TreeGrafter"/>
</dbReference>
<evidence type="ECO:0000313" key="8">
    <source>
        <dbReference type="Ensembl" id="ENSGACP00000003603.2"/>
    </source>
</evidence>
<dbReference type="Gene3D" id="1.20.5.1160">
    <property type="entry name" value="Vasodilator-stimulated phosphoprotein"/>
    <property type="match status" value="1"/>
</dbReference>
<dbReference type="Gene3D" id="1.20.5.170">
    <property type="match status" value="1"/>
</dbReference>
<dbReference type="Proteomes" id="UP000007635">
    <property type="component" value="Chromosome XII"/>
</dbReference>
<reference evidence="8" key="2">
    <citation type="submission" date="2025-08" db="UniProtKB">
        <authorList>
            <consortium name="Ensembl"/>
        </authorList>
    </citation>
    <scope>IDENTIFICATION</scope>
</reference>
<dbReference type="GeneTree" id="ENSGT01150000287004"/>
<dbReference type="FunFam" id="1.20.5.500:FF:000001">
    <property type="entry name" value="Type II keratin 23"/>
    <property type="match status" value="1"/>
</dbReference>
<dbReference type="PANTHER" id="PTHR45616">
    <property type="entry name" value="GATA-TYPE DOMAIN-CONTAINING PROTEIN"/>
    <property type="match status" value="1"/>
</dbReference>
<dbReference type="PROSITE" id="PS00226">
    <property type="entry name" value="IF_ROD_1"/>
    <property type="match status" value="1"/>
</dbReference>
<dbReference type="GO" id="GO:0030280">
    <property type="term" value="F:structural constituent of skin epidermis"/>
    <property type="evidence" value="ECO:0007669"/>
    <property type="project" value="TreeGrafter"/>
</dbReference>
<keyword evidence="1 4" id="KW-0403">Intermediate filament</keyword>
<dbReference type="OMA" id="NDAENEF"/>
<dbReference type="SMART" id="SM01391">
    <property type="entry name" value="Filament"/>
    <property type="match status" value="1"/>
</dbReference>
<evidence type="ECO:0000256" key="1">
    <source>
        <dbReference type="ARBA" id="ARBA00022754"/>
    </source>
</evidence>
<keyword evidence="9" id="KW-1185">Reference proteome</keyword>
<dbReference type="SUPFAM" id="SSF64593">
    <property type="entry name" value="Intermediate filament protein, coiled coil region"/>
    <property type="match status" value="2"/>
</dbReference>
<evidence type="ECO:0000256" key="5">
    <source>
        <dbReference type="SAM" id="Coils"/>
    </source>
</evidence>
<name>G3NE52_GASAC</name>
<protein>
    <submittedName>
        <fullName evidence="8">Si:ch73-233m11.2</fullName>
    </submittedName>
</protein>
<dbReference type="PANTHER" id="PTHR45616:SF9">
    <property type="entry name" value="KERATIN, TYPE II CYTOSKELETAL 8-RELATED"/>
    <property type="match status" value="1"/>
</dbReference>
<dbReference type="FunFam" id="1.20.5.1160:FF:000001">
    <property type="entry name" value="Keratin type II"/>
    <property type="match status" value="1"/>
</dbReference>
<keyword evidence="2 5" id="KW-0175">Coiled coil</keyword>
<reference evidence="8" key="3">
    <citation type="submission" date="2025-09" db="UniProtKB">
        <authorList>
            <consortium name="Ensembl"/>
        </authorList>
    </citation>
    <scope>IDENTIFICATION</scope>
</reference>
<feature type="region of interest" description="Disordered" evidence="6">
    <location>
        <begin position="1"/>
        <end position="41"/>
    </location>
</feature>
<dbReference type="InterPro" id="IPR018039">
    <property type="entry name" value="IF_conserved"/>
</dbReference>
<proteinExistence type="inferred from homology"/>
<dbReference type="AlphaFoldDB" id="G3NE52"/>
<comment type="similarity">
    <text evidence="3 4">Belongs to the intermediate filament family.</text>
</comment>
<evidence type="ECO:0000313" key="9">
    <source>
        <dbReference type="Proteomes" id="UP000007635"/>
    </source>
</evidence>
<dbReference type="FunFam" id="1.20.5.170:FF:000004">
    <property type="entry name" value="Keratin, type II cytoskeletal 5"/>
    <property type="match status" value="1"/>
</dbReference>
<dbReference type="InterPro" id="IPR003054">
    <property type="entry name" value="Keratin_II"/>
</dbReference>
<feature type="compositionally biased region" description="Low complexity" evidence="6">
    <location>
        <begin position="21"/>
        <end position="34"/>
    </location>
</feature>
<evidence type="ECO:0000256" key="2">
    <source>
        <dbReference type="ARBA" id="ARBA00023054"/>
    </source>
</evidence>
<sequence length="442" mass="50045">MSLRSKQGTRPGLRPPQRGFSSRSVSSYSMPRVSNGTHVAPPITPVTINEGLLTPVNVDIDPAIQVVRTQEKEQLKGLNNRFLSFIDKVIILEQQNKMLQTKWNLLQGGAGAPASDVEPMLKSYIGGLQRQLEVIISDKHRLDSNSKAMHQDLSKYKEMFEAETNKKHEIEIEFVALKKDTDAGYMSKMDMSEQLSSTSDEFHFFKALYDAELRELQESLRETSVVVQMDNSRDLNMDRIVSEVKAEYEDIAARSRSEAEGWHKSKLDRITTEADQHGESMRGAKAQISELRRLIARLQNETQAVKTQHASVESQIADAEQQGEGAVRDAGARIRDLELALQRAKHDMALQVKEYQELMNLKLALDIEISTYRKLLEGEEERTGYDSVVNIRTVAPKSAKIKRRRSGVFIKTVETNEEYIKAKDPLDLHHGQRLHVDSHPAV</sequence>
<evidence type="ECO:0000256" key="4">
    <source>
        <dbReference type="RuleBase" id="RU000685"/>
    </source>
</evidence>
<evidence type="ECO:0000256" key="6">
    <source>
        <dbReference type="SAM" id="MobiDB-lite"/>
    </source>
</evidence>
<dbReference type="GO" id="GO:0045095">
    <property type="term" value="C:keratin filament"/>
    <property type="evidence" value="ECO:0007669"/>
    <property type="project" value="InterPro"/>
</dbReference>
<dbReference type="PRINTS" id="PR01276">
    <property type="entry name" value="TYPE2KERATIN"/>
</dbReference>
<dbReference type="Pfam" id="PF00038">
    <property type="entry name" value="Filament"/>
    <property type="match status" value="1"/>
</dbReference>
<accession>G3NE52</accession>
<feature type="coiled-coil region" evidence="5">
    <location>
        <begin position="281"/>
        <end position="354"/>
    </location>
</feature>
<organism evidence="8 9">
    <name type="scientific">Gasterosteus aculeatus aculeatus</name>
    <name type="common">three-spined stickleback</name>
    <dbReference type="NCBI Taxonomy" id="481459"/>
    <lineage>
        <taxon>Eukaryota</taxon>
        <taxon>Metazoa</taxon>
        <taxon>Chordata</taxon>
        <taxon>Craniata</taxon>
        <taxon>Vertebrata</taxon>
        <taxon>Euteleostomi</taxon>
        <taxon>Actinopterygii</taxon>
        <taxon>Neopterygii</taxon>
        <taxon>Teleostei</taxon>
        <taxon>Neoteleostei</taxon>
        <taxon>Acanthomorphata</taxon>
        <taxon>Eupercaria</taxon>
        <taxon>Perciformes</taxon>
        <taxon>Cottioidei</taxon>
        <taxon>Gasterosteales</taxon>
        <taxon>Gasterosteidae</taxon>
        <taxon>Gasterosteus</taxon>
    </lineage>
</organism>
<dbReference type="eggNOG" id="ENOG502SIBC">
    <property type="taxonomic scope" value="Eukaryota"/>
</dbReference>
<dbReference type="PROSITE" id="PS51842">
    <property type="entry name" value="IF_ROD_2"/>
    <property type="match status" value="1"/>
</dbReference>
<evidence type="ECO:0000259" key="7">
    <source>
        <dbReference type="PROSITE" id="PS51842"/>
    </source>
</evidence>
<dbReference type="Gene3D" id="1.20.5.500">
    <property type="entry name" value="Single helix bin"/>
    <property type="match status" value="1"/>
</dbReference>
<dbReference type="InterPro" id="IPR039008">
    <property type="entry name" value="IF_rod_dom"/>
</dbReference>
<evidence type="ECO:0000256" key="3">
    <source>
        <dbReference type="ARBA" id="ARBA00061646"/>
    </source>
</evidence>
<reference evidence="8 9" key="1">
    <citation type="journal article" date="2021" name="G3 (Bethesda)">
        <title>Improved contiguity of the threespine stickleback genome using long-read sequencing.</title>
        <authorList>
            <person name="Nath S."/>
            <person name="Shaw D.E."/>
            <person name="White M.A."/>
        </authorList>
    </citation>
    <scope>NUCLEOTIDE SEQUENCE [LARGE SCALE GENOMIC DNA]</scope>
    <source>
        <strain evidence="8 9">Lake Benthic</strain>
    </source>
</reference>
<dbReference type="STRING" id="69293.ENSGACP00000003603"/>
<dbReference type="Ensembl" id="ENSGACT00000003615.2">
    <property type="protein sequence ID" value="ENSGACP00000003603.2"/>
    <property type="gene ID" value="ENSGACG00000002753.2"/>
</dbReference>
<dbReference type="Bgee" id="ENSGACG00000002753">
    <property type="expression patterns" value="Expressed in pharyngeal gill and 2 other cell types or tissues"/>
</dbReference>